<dbReference type="InterPro" id="IPR000203">
    <property type="entry name" value="GPS"/>
</dbReference>
<feature type="transmembrane region" description="Helical" evidence="18">
    <location>
        <begin position="1638"/>
        <end position="1660"/>
    </location>
</feature>
<keyword evidence="4" id="KW-0597">Phosphoprotein</keyword>
<dbReference type="Pfam" id="PF01825">
    <property type="entry name" value="GPS"/>
    <property type="match status" value="2"/>
</dbReference>
<feature type="transmembrane region" description="Helical" evidence="18">
    <location>
        <begin position="1604"/>
        <end position="1626"/>
    </location>
</feature>
<evidence type="ECO:0000259" key="19">
    <source>
        <dbReference type="PROSITE" id="PS50024"/>
    </source>
</evidence>
<dbReference type="FunFam" id="1.20.1070.10:FF:000058">
    <property type="entry name" value="Adhesion G protein-coupled receptor F5"/>
    <property type="match status" value="2"/>
</dbReference>
<protein>
    <recommendedName>
        <fullName evidence="15">Adhesion G protein-coupled receptor F5</fullName>
    </recommendedName>
    <alternativeName>
        <fullName evidence="16">G-protein coupled hepta-helical receptor Ig-hepta</fullName>
    </alternativeName>
    <alternativeName>
        <fullName evidence="17">G-protein coupled receptor 116</fullName>
    </alternativeName>
</protein>
<dbReference type="PROSITE" id="PS50024">
    <property type="entry name" value="SEA"/>
    <property type="match status" value="1"/>
</dbReference>
<evidence type="ECO:0000313" key="23">
    <source>
        <dbReference type="EMBL" id="EGW10645.1"/>
    </source>
</evidence>
<feature type="transmembrane region" description="Helical" evidence="18">
    <location>
        <begin position="464"/>
        <end position="488"/>
    </location>
</feature>
<dbReference type="GO" id="GO:0005886">
    <property type="term" value="C:plasma membrane"/>
    <property type="evidence" value="ECO:0007669"/>
    <property type="project" value="UniProtKB-SubCell"/>
</dbReference>
<comment type="subunit">
    <text evidence="14">Homodimer; disulfide-linked. Heterodimer of 2 chains generated by proteolytic processing; the large extracellular N-terminal fragment and the membrane-bound C-terminal fragment predominantly remain associated and non-covalently linked. Fragment generates by the processing enzyme furin remains attached to the extracellular N-terminal fragment. Interacts (via N-terminal extracellular domain) with SFTPD.</text>
</comment>
<dbReference type="InterPro" id="IPR013783">
    <property type="entry name" value="Ig-like_fold"/>
</dbReference>
<feature type="transmembrane region" description="Helical" evidence="18">
    <location>
        <begin position="543"/>
        <end position="564"/>
    </location>
</feature>
<feature type="transmembrane region" description="Helical" evidence="18">
    <location>
        <begin position="621"/>
        <end position="643"/>
    </location>
</feature>
<feature type="non-terminal residue" evidence="23">
    <location>
        <position position="1"/>
    </location>
</feature>
<feature type="domain" description="SEA" evidence="19">
    <location>
        <begin position="662"/>
        <end position="777"/>
    </location>
</feature>
<accession>G3HTI7</accession>
<dbReference type="PaxDb" id="10029-XP_007624911.1"/>
<evidence type="ECO:0000256" key="12">
    <source>
        <dbReference type="ARBA" id="ARBA00023319"/>
    </source>
</evidence>
<keyword evidence="11" id="KW-0325">Glycoprotein</keyword>
<dbReference type="PANTHER" id="PTHR45813">
    <property type="entry name" value="IG-LIKE DOMAIN-CONTAINING PROTEIN"/>
    <property type="match status" value="1"/>
</dbReference>
<comment type="subcellular location">
    <subcellularLocation>
        <location evidence="1">Cell membrane</location>
        <topology evidence="1">Multi-pass membrane protein</topology>
    </subcellularLocation>
</comment>
<dbReference type="PROSITE" id="PS50221">
    <property type="entry name" value="GAIN_B"/>
    <property type="match status" value="2"/>
</dbReference>
<dbReference type="GO" id="GO:0007166">
    <property type="term" value="P:cell surface receptor signaling pathway"/>
    <property type="evidence" value="ECO:0007669"/>
    <property type="project" value="InterPro"/>
</dbReference>
<evidence type="ECO:0000259" key="21">
    <source>
        <dbReference type="PROSITE" id="PS50261"/>
    </source>
</evidence>
<feature type="transmembrane region" description="Helical" evidence="18">
    <location>
        <begin position="1729"/>
        <end position="1749"/>
    </location>
</feature>
<dbReference type="EMBL" id="JH000699">
    <property type="protein sequence ID" value="EGW10645.1"/>
    <property type="molecule type" value="Genomic_DNA"/>
</dbReference>
<evidence type="ECO:0000256" key="4">
    <source>
        <dbReference type="ARBA" id="ARBA00022553"/>
    </source>
</evidence>
<dbReference type="PROSITE" id="PS50261">
    <property type="entry name" value="G_PROTEIN_RECEP_F2_4"/>
    <property type="match status" value="2"/>
</dbReference>
<keyword evidence="7" id="KW-0677">Repeat</keyword>
<dbReference type="GlyGen" id="G3HTI7">
    <property type="glycosylation" value="1 site"/>
</dbReference>
<dbReference type="SUPFAM" id="SSF48726">
    <property type="entry name" value="Immunoglobulin"/>
    <property type="match status" value="2"/>
</dbReference>
<evidence type="ECO:0000256" key="10">
    <source>
        <dbReference type="ARBA" id="ARBA00023157"/>
    </source>
</evidence>
<dbReference type="InterPro" id="IPR013151">
    <property type="entry name" value="Immunoglobulin_dom"/>
</dbReference>
<dbReference type="Pfam" id="PF03403">
    <property type="entry name" value="PAF-AH_p_II"/>
    <property type="match status" value="1"/>
</dbReference>
<dbReference type="Gene3D" id="2.60.220.50">
    <property type="match status" value="2"/>
</dbReference>
<evidence type="ECO:0000313" key="24">
    <source>
        <dbReference type="Proteomes" id="UP000001075"/>
    </source>
</evidence>
<dbReference type="SMART" id="SM00408">
    <property type="entry name" value="IGc2"/>
    <property type="match status" value="2"/>
</dbReference>
<keyword evidence="10" id="KW-1015">Disulfide bond</keyword>
<feature type="domain" description="GAIN-B" evidence="20">
    <location>
        <begin position="312"/>
        <end position="456"/>
    </location>
</feature>
<feature type="transmembrane region" description="Helical" evidence="18">
    <location>
        <begin position="500"/>
        <end position="523"/>
    </location>
</feature>
<dbReference type="InterPro" id="IPR017981">
    <property type="entry name" value="GPCR_2-like_7TM"/>
</dbReference>
<dbReference type="GO" id="GO:0007189">
    <property type="term" value="P:adenylate cyclase-activating G protein-coupled receptor signaling pathway"/>
    <property type="evidence" value="ECO:0007669"/>
    <property type="project" value="TreeGrafter"/>
</dbReference>
<proteinExistence type="inferred from homology"/>
<evidence type="ECO:0000256" key="16">
    <source>
        <dbReference type="ARBA" id="ARBA00081343"/>
    </source>
</evidence>
<feature type="transmembrane region" description="Helical" evidence="18">
    <location>
        <begin position="1755"/>
        <end position="1778"/>
    </location>
</feature>
<dbReference type="GO" id="GO:0004930">
    <property type="term" value="F:G protein-coupled receptor activity"/>
    <property type="evidence" value="ECO:0007669"/>
    <property type="project" value="InterPro"/>
</dbReference>
<dbReference type="GO" id="GO:0031410">
    <property type="term" value="C:cytoplasmic vesicle"/>
    <property type="evidence" value="ECO:0007669"/>
    <property type="project" value="TreeGrafter"/>
</dbReference>
<keyword evidence="3" id="KW-1003">Cell membrane</keyword>
<dbReference type="InterPro" id="IPR029058">
    <property type="entry name" value="AB_hydrolase_fold"/>
</dbReference>
<feature type="domain" description="Ig-like" evidence="22">
    <location>
        <begin position="774"/>
        <end position="872"/>
    </location>
</feature>
<dbReference type="InterPro" id="IPR046338">
    <property type="entry name" value="GAIN_dom_sf"/>
</dbReference>
<dbReference type="PRINTS" id="PR01695">
    <property type="entry name" value="IGHEPTARCPTR"/>
</dbReference>
<dbReference type="Pfam" id="PF00047">
    <property type="entry name" value="ig"/>
    <property type="match status" value="1"/>
</dbReference>
<evidence type="ECO:0000256" key="14">
    <source>
        <dbReference type="ARBA" id="ARBA00064315"/>
    </source>
</evidence>
<dbReference type="PANTHER" id="PTHR45813:SF4">
    <property type="entry name" value="ADHESION G PROTEIN-COUPLED RECEPTOR F5"/>
    <property type="match status" value="1"/>
</dbReference>
<dbReference type="InterPro" id="IPR000082">
    <property type="entry name" value="SEA_dom"/>
</dbReference>
<organism evidence="23 24">
    <name type="scientific">Cricetulus griseus</name>
    <name type="common">Chinese hamster</name>
    <name type="synonym">Cricetulus barabensis griseus</name>
    <dbReference type="NCBI Taxonomy" id="10029"/>
    <lineage>
        <taxon>Eukaryota</taxon>
        <taxon>Metazoa</taxon>
        <taxon>Chordata</taxon>
        <taxon>Craniata</taxon>
        <taxon>Vertebrata</taxon>
        <taxon>Euteleostomi</taxon>
        <taxon>Mammalia</taxon>
        <taxon>Eutheria</taxon>
        <taxon>Euarchontoglires</taxon>
        <taxon>Glires</taxon>
        <taxon>Rodentia</taxon>
        <taxon>Myomorpha</taxon>
        <taxon>Muroidea</taxon>
        <taxon>Cricetidae</taxon>
        <taxon>Cricetinae</taxon>
        <taxon>Cricetulus</taxon>
    </lineage>
</organism>
<dbReference type="Pfam" id="PF13927">
    <property type="entry name" value="Ig_3"/>
    <property type="match status" value="1"/>
</dbReference>
<dbReference type="InterPro" id="IPR003598">
    <property type="entry name" value="Ig_sub2"/>
</dbReference>
<dbReference type="Proteomes" id="UP000001075">
    <property type="component" value="Unassembled WGS sequence"/>
</dbReference>
<dbReference type="InterPro" id="IPR008078">
    <property type="entry name" value="GPCR_2_Ig-hepta-like_rcpt"/>
</dbReference>
<dbReference type="STRING" id="10029.G3HTI7"/>
<evidence type="ECO:0000256" key="11">
    <source>
        <dbReference type="ARBA" id="ARBA00023180"/>
    </source>
</evidence>
<dbReference type="Gene3D" id="2.60.40.10">
    <property type="entry name" value="Immunoglobulins"/>
    <property type="match status" value="2"/>
</dbReference>
<feature type="domain" description="G-protein coupled receptors family 2 profile 2" evidence="21">
    <location>
        <begin position="462"/>
        <end position="707"/>
    </location>
</feature>
<dbReference type="SMART" id="SM00409">
    <property type="entry name" value="IG"/>
    <property type="match status" value="2"/>
</dbReference>
<dbReference type="Gene3D" id="1.20.1070.10">
    <property type="entry name" value="Rhodopsin 7-helix transmembrane proteins"/>
    <property type="match status" value="2"/>
</dbReference>
<evidence type="ECO:0000256" key="1">
    <source>
        <dbReference type="ARBA" id="ARBA00004651"/>
    </source>
</evidence>
<sequence length="1938" mass="215444">FLKQKNDDNKTKGAISVVEKRHPVQKYEVLLQMTYRDPEEKKELKRFLKHLKSPSPCLHGPSKIIRVKATTCKLASQGLGVQGSIIVGYEVIGSSDTAELLFHIEQVTEKALVLLKRRFSVKEGSLRVFGKAQCNSISFGFGSENDEYTLPCSSGFTGNITVRCQHSGWQITKESCVLSQLAELNKNLSMIAGNITEDDVSSLVHNLSTIIQQSSSTTVGTLASVVSLLSNIASLSLANALTVSNLTLENVINIADHILNSSSITNWTILLQEENNTSSQLLETLENISTLIPSTVLPLNFSRKFIDWRGIPVTQIQSTQGYNYQIEMTQENASQPIRGHVLIEPDQFQKSHPKTVISMASLTFGNILPITHRGKARINGPVISTLIQNHSIDEIFLNFSKIKGNLSQPHCVFWDFNHLQWSNAGCQLVNETPDTVLCRCTHLTSFSMLMSPFVPSSIVPVVKWITYIGLGISIASLILCLIIEFLFWKQTKKNQTSYTRHVCLVNIALSLLIADVWFIIAATVDTTVSPSGVCVAAVFFTHFFYLALFFWMLVLGILLAYRIVLVFHHMAVPTMMATGFCLGYGCPLLISVITIAVTQPNNSYKRNNVCWLNWSDESKPLLAFVVPALTIVAVNLAVVLLVLRKLWRPAVGDRLSRDDKATAIRMGKSLLILTPLLGLTWGFGIGTMVDSQNLAWHVLFALLNAFQFREGYKTLPGFRSVTVTQFTKGSIVVDYEVQLRSSPQPGSIHKAHEQVTQNLNQTYRMDYNSFQGTPSNETKFTVTPEVIFEGDSVILECESEITSSNASWYRGEKRFEVQNGGRFSVHTSVLNNMSLVSRLTIYNFTKQDAGEYRCKLTLDIFEYGDSKKLDVTPIRILAKEERKVVCDSNPISLNCCSENIANWSKIEWKQEGKIRILGIPETDLESSCSTYTLKADGTQCPSGSSGTTVTYTCEFVSPYGARGSKNIAVTFISVANLTITPDPISVSEGQSFSITCLSDVSNFDEVYWNTSAGIKIHPRFYTMRRYQDGAESVLTVKTSTREWNGTYHCIFRYKNSYSVATKDVTVHPLPLESDIMMDPLEASGLCTSPHQFKCCVEEERGEDYSVTFQIDSSSFPAEKEVNGKQACYKYSLPPNFLPRCPKNINVFCRFTNAANTSVRSPSMKLTLVRGENITCRDPVIGIGEPGKVIQKLCQFSSVSRRPGQIIGGIVTYKCVGSQWKEEKRGCISAPINGLLQLAKALIKSPSQDQKLPTYLRDLSVSAGKEEQDIRSSPGSLGAIISILDLLSTVPTQVNSEMMRDVLATINVILDKSTLNSWEKLLQQQSNQSSQFLYSVERFTKALQLGDNTPPFLFHPNVQMKSMVIKHGHPQIYQQKFVFADSDLWGDVAIDECQLGNLQPDSSIVTVAFPTLKAILGKDAQKKISSNSLVMTTTVSRGIIKPFRISMTFKNNHRPGGKPQCVFWNFSLDNYTGGWDSSGCTMEDDGRDNRDRVFCKCNHLTSFSILMSPDSPDPGSLLKVLLDIISYIGLGFSIFSLAACIVVEAMVWKSVTKNRTSYMRHICIANIALCLLIADIWFIVASAIHDGHYPLNETACVAATFFIHFFYLSVFFWMLTLGLMLFYRLIFILHDASKSTQKAIAFSLGYGCPLIISSITVGVTQPQEVYMRKNACWLNWEDTRALLAFAIPALIIVVVNVSITVVVITKILRPSIGDKPGKQEKSSLFQISKSIGVLTPLLGLTWGFGLATVIQGSSAVFHIIFTLLNAFQGLFILLFGCLWDQKSTSLGSSTPVFSMSSPISRRFNNLFGKTAWFHKIQAVMSTARSGHSKIPKGNGSYPVGCTDLMFGYANEGAIDEDKIAVFGHSFGGATVIQALSEDQRFKCGVSLDPWMYPVSEELYSKIPQPLFFINSAQFQSPKDIMKMKRFYQPGKERNMITIK</sequence>
<dbReference type="InterPro" id="IPR036179">
    <property type="entry name" value="Ig-like_dom_sf"/>
</dbReference>
<dbReference type="SMART" id="SM00303">
    <property type="entry name" value="GPS"/>
    <property type="match status" value="2"/>
</dbReference>
<keyword evidence="6" id="KW-0732">Signal</keyword>
<dbReference type="GO" id="GO:0045444">
    <property type="term" value="P:fat cell differentiation"/>
    <property type="evidence" value="ECO:0007669"/>
    <property type="project" value="TreeGrafter"/>
</dbReference>
<dbReference type="InterPro" id="IPR007110">
    <property type="entry name" value="Ig-like_dom"/>
</dbReference>
<feature type="transmembrane region" description="Helical" evidence="18">
    <location>
        <begin position="1563"/>
        <end position="1584"/>
    </location>
</feature>
<evidence type="ECO:0000256" key="9">
    <source>
        <dbReference type="ARBA" id="ARBA00023136"/>
    </source>
</evidence>
<dbReference type="Gene3D" id="3.40.50.1820">
    <property type="entry name" value="alpha/beta hydrolase"/>
    <property type="match status" value="1"/>
</dbReference>
<dbReference type="InParanoid" id="G3HTI7"/>
<name>G3HTI7_CRIGR</name>
<dbReference type="GO" id="GO:0019216">
    <property type="term" value="P:regulation of lipid metabolic process"/>
    <property type="evidence" value="ECO:0007669"/>
    <property type="project" value="TreeGrafter"/>
</dbReference>
<feature type="transmembrane region" description="Helical" evidence="18">
    <location>
        <begin position="576"/>
        <end position="597"/>
    </location>
</feature>
<evidence type="ECO:0000256" key="6">
    <source>
        <dbReference type="ARBA" id="ARBA00022729"/>
    </source>
</evidence>
<gene>
    <name evidence="23" type="ORF">I79_014212</name>
</gene>
<evidence type="ECO:0000256" key="3">
    <source>
        <dbReference type="ARBA" id="ARBA00022475"/>
    </source>
</evidence>
<feature type="domain" description="GAIN-B" evidence="20">
    <location>
        <begin position="1348"/>
        <end position="1512"/>
    </location>
</feature>
<dbReference type="FunFam" id="2.60.40.10:FF:002239">
    <property type="entry name" value="Adhesion G protein-coupled receptor F5"/>
    <property type="match status" value="1"/>
</dbReference>
<dbReference type="InterPro" id="IPR051587">
    <property type="entry name" value="Adhesion_GPCR"/>
</dbReference>
<dbReference type="eggNOG" id="KOG4193">
    <property type="taxonomic scope" value="Eukaryota"/>
</dbReference>
<reference evidence="24" key="1">
    <citation type="journal article" date="2011" name="Nat. Biotechnol.">
        <title>The genomic sequence of the Chinese hamster ovary (CHO)-K1 cell line.</title>
        <authorList>
            <person name="Xu X."/>
            <person name="Nagarajan H."/>
            <person name="Lewis N.E."/>
            <person name="Pan S."/>
            <person name="Cai Z."/>
            <person name="Liu X."/>
            <person name="Chen W."/>
            <person name="Xie M."/>
            <person name="Wang W."/>
            <person name="Hammond S."/>
            <person name="Andersen M.R."/>
            <person name="Neff N."/>
            <person name="Passarelli B."/>
            <person name="Koh W."/>
            <person name="Fan H.C."/>
            <person name="Wang J."/>
            <person name="Gui Y."/>
            <person name="Lee K.H."/>
            <person name="Betenbaugh M.J."/>
            <person name="Quake S.R."/>
            <person name="Famili I."/>
            <person name="Palsson B.O."/>
            <person name="Wang J."/>
        </authorList>
    </citation>
    <scope>NUCLEOTIDE SEQUENCE [LARGE SCALE GENOMIC DNA]</scope>
    <source>
        <strain evidence="24">CHO K1 cell line</strain>
    </source>
</reference>
<dbReference type="PRINTS" id="PR00249">
    <property type="entry name" value="GPCRSECRETIN"/>
</dbReference>
<dbReference type="FunCoup" id="G3HTI7">
    <property type="interactions" value="44"/>
</dbReference>
<keyword evidence="5 18" id="KW-0812">Transmembrane</keyword>
<feature type="domain" description="G-protein coupled receptors family 2 profile 2" evidence="21">
    <location>
        <begin position="1521"/>
        <end position="1779"/>
    </location>
</feature>
<evidence type="ECO:0000259" key="20">
    <source>
        <dbReference type="PROSITE" id="PS50221"/>
    </source>
</evidence>
<keyword evidence="23" id="KW-0675">Receptor</keyword>
<evidence type="ECO:0000256" key="17">
    <source>
        <dbReference type="ARBA" id="ARBA00082052"/>
    </source>
</evidence>
<evidence type="ECO:0000256" key="8">
    <source>
        <dbReference type="ARBA" id="ARBA00022989"/>
    </source>
</evidence>
<keyword evidence="9 18" id="KW-0472">Membrane</keyword>
<feature type="domain" description="Ig-like" evidence="22">
    <location>
        <begin position="873"/>
        <end position="970"/>
    </location>
</feature>
<evidence type="ECO:0000256" key="18">
    <source>
        <dbReference type="SAM" id="Phobius"/>
    </source>
</evidence>
<dbReference type="InterPro" id="IPR003599">
    <property type="entry name" value="Ig_sub"/>
</dbReference>
<evidence type="ECO:0000256" key="13">
    <source>
        <dbReference type="ARBA" id="ARBA00059561"/>
    </source>
</evidence>
<evidence type="ECO:0000256" key="7">
    <source>
        <dbReference type="ARBA" id="ARBA00022737"/>
    </source>
</evidence>
<evidence type="ECO:0000259" key="22">
    <source>
        <dbReference type="PROSITE" id="PS50835"/>
    </source>
</evidence>
<evidence type="ECO:0000256" key="5">
    <source>
        <dbReference type="ARBA" id="ARBA00022692"/>
    </source>
</evidence>
<comment type="similarity">
    <text evidence="2">Belongs to the G-protein coupled receptor 2 family. Adhesion G-protein coupled receptor (ADGR) subfamily.</text>
</comment>
<keyword evidence="8 18" id="KW-1133">Transmembrane helix</keyword>
<dbReference type="GO" id="GO:0006112">
    <property type="term" value="P:energy reserve metabolic process"/>
    <property type="evidence" value="ECO:0007669"/>
    <property type="project" value="TreeGrafter"/>
</dbReference>
<dbReference type="InterPro" id="IPR000832">
    <property type="entry name" value="GPCR_2_secretin-like"/>
</dbReference>
<feature type="transmembrane region" description="Helical" evidence="18">
    <location>
        <begin position="1680"/>
        <end position="1708"/>
    </location>
</feature>
<feature type="transmembrane region" description="Helical" evidence="18">
    <location>
        <begin position="670"/>
        <end position="689"/>
    </location>
</feature>
<evidence type="ECO:0000256" key="2">
    <source>
        <dbReference type="ARBA" id="ARBA00007343"/>
    </source>
</evidence>
<dbReference type="InterPro" id="IPR057244">
    <property type="entry name" value="GAIN_B"/>
</dbReference>
<comment type="function">
    <text evidence="13">Adhesion G protein-coupled receptor. In alveolar type II (ATII or AT2) cells, required for normal lung surfactant homeostasis. Modulation of both surfactant secretion and uptake by ATII cells is mediated by the downstream activation of GNAQ/GNA11 proteins and may be a consequence of increased cortical F-actin assembly induced by ADGRF5 activation. In the kidney, may play a role in the regulation of acid excretion into the primary urine, possibly by regulating the surface expression of V-ATPase proton pump. As a receptor for soluble FNDC4 (sFNDC4), required for proper systemic glucose tolerance, specifically sensitizing white adipose tissue to insulin. Also plays a role in sFNDC4-induced decrease of local inflammation in white adipose tissue.</text>
</comment>
<feature type="transmembrane region" description="Helical" evidence="18">
    <location>
        <begin position="1523"/>
        <end position="1542"/>
    </location>
</feature>
<evidence type="ECO:0000256" key="15">
    <source>
        <dbReference type="ARBA" id="ARBA00070204"/>
    </source>
</evidence>
<feature type="domain" description="Ig-like" evidence="22">
    <location>
        <begin position="975"/>
        <end position="1065"/>
    </location>
</feature>
<dbReference type="PROSITE" id="PS50835">
    <property type="entry name" value="IG_LIKE"/>
    <property type="match status" value="3"/>
</dbReference>
<dbReference type="Pfam" id="PF00002">
    <property type="entry name" value="7tm_2"/>
    <property type="match status" value="2"/>
</dbReference>
<dbReference type="SUPFAM" id="SSF53474">
    <property type="entry name" value="alpha/beta-Hydrolases"/>
    <property type="match status" value="1"/>
</dbReference>
<keyword evidence="12" id="KW-0393">Immunoglobulin domain</keyword>
<dbReference type="SUPFAM" id="SSF81321">
    <property type="entry name" value="Family A G protein-coupled receptor-like"/>
    <property type="match status" value="1"/>
</dbReference>